<evidence type="ECO:0000313" key="5">
    <source>
        <dbReference type="RefSeq" id="XP_028143544.1"/>
    </source>
</evidence>
<keyword evidence="2" id="KW-0328">Glycosyltransferase</keyword>
<comment type="similarity">
    <text evidence="1">Belongs to the UDP-glycosyltransferase family.</text>
</comment>
<organism evidence="5">
    <name type="scientific">Diabrotica virgifera virgifera</name>
    <name type="common">western corn rootworm</name>
    <dbReference type="NCBI Taxonomy" id="50390"/>
    <lineage>
        <taxon>Eukaryota</taxon>
        <taxon>Metazoa</taxon>
        <taxon>Ecdysozoa</taxon>
        <taxon>Arthropoda</taxon>
        <taxon>Hexapoda</taxon>
        <taxon>Insecta</taxon>
        <taxon>Pterygota</taxon>
        <taxon>Neoptera</taxon>
        <taxon>Endopterygota</taxon>
        <taxon>Coleoptera</taxon>
        <taxon>Polyphaga</taxon>
        <taxon>Cucujiformia</taxon>
        <taxon>Chrysomeloidea</taxon>
        <taxon>Chrysomelidae</taxon>
        <taxon>Galerucinae</taxon>
        <taxon>Diabroticina</taxon>
        <taxon>Diabroticites</taxon>
        <taxon>Diabrotica</taxon>
    </lineage>
</organism>
<dbReference type="InterPro" id="IPR002213">
    <property type="entry name" value="UDP_glucos_trans"/>
</dbReference>
<dbReference type="AlphaFoldDB" id="A0A6P7G3J4"/>
<reference evidence="5" key="1">
    <citation type="submission" date="2025-08" db="UniProtKB">
        <authorList>
            <consortium name="RefSeq"/>
        </authorList>
    </citation>
    <scope>IDENTIFICATION</scope>
    <source>
        <tissue evidence="5">Whole insect</tissue>
    </source>
</reference>
<feature type="transmembrane region" description="Helical" evidence="4">
    <location>
        <begin position="479"/>
        <end position="504"/>
    </location>
</feature>
<dbReference type="GO" id="GO:0008194">
    <property type="term" value="F:UDP-glycosyltransferase activity"/>
    <property type="evidence" value="ECO:0007669"/>
    <property type="project" value="InterPro"/>
</dbReference>
<dbReference type="SUPFAM" id="SSF53756">
    <property type="entry name" value="UDP-Glycosyltransferase/glycogen phosphorylase"/>
    <property type="match status" value="1"/>
</dbReference>
<sequence>MYSILYSRILSMKFLHICLILLINYVPSLALNILYAHDVASPSHEIWNYELAAALVEKGHNVTMFSPLPKQGQGQKNYHTIQIEGLLDEIQENFDLDDVVENNDFENLLLYHDWGTFSCEHTVQSKGLSKLLSYPRDSFDLILVEYTFTPCLFYLIQAFDYPPTVVITPFLLPAFLAETFGSDVQPAYIASHVLNHNGKFTFFDRLRNFALLKMDTLLRYFYVNDKIKEYATKAFGKELAPLDSLMNHVSLVLCNTIPGFHHAQPLAPNIIPVGGLHVTLGKELPEEFMNIMNNAKDGVILMSFGTNIHSANIKDDKKNSIIESLGQLKQTVLWKFDADLDNLPKNVILRKWLPQKEILAHPNLKLFISHGGALSTIEASALGVPVLGIPFLLDQNANIQLMVEKKVALKVDYTTMTSAVLVDKINEILNNPVYAESAKKISNVINDQPQKPLERAVFWVEYVARHNGTHAFDPASKYLPFYITSCLDIYLFVFIISLIVFYVLKKIFNSVKSAVLTKRQSNKLKKK</sequence>
<feature type="transmembrane region" description="Helical" evidence="4">
    <location>
        <begin position="12"/>
        <end position="35"/>
    </location>
</feature>
<dbReference type="RefSeq" id="XP_028143544.1">
    <property type="nucleotide sequence ID" value="XM_028287743.1"/>
</dbReference>
<name>A0A6P7G3J4_DIAVI</name>
<dbReference type="InterPro" id="IPR050271">
    <property type="entry name" value="UDP-glycosyltransferase"/>
</dbReference>
<keyword evidence="4" id="KW-0812">Transmembrane</keyword>
<dbReference type="CDD" id="cd03784">
    <property type="entry name" value="GT1_Gtf-like"/>
    <property type="match status" value="1"/>
</dbReference>
<gene>
    <name evidence="5" type="primary">LOC114337336</name>
</gene>
<keyword evidence="4" id="KW-1133">Transmembrane helix</keyword>
<dbReference type="PANTHER" id="PTHR48043:SF159">
    <property type="entry name" value="EG:EG0003.4 PROTEIN-RELATED"/>
    <property type="match status" value="1"/>
</dbReference>
<evidence type="ECO:0000256" key="2">
    <source>
        <dbReference type="ARBA" id="ARBA00022676"/>
    </source>
</evidence>
<evidence type="ECO:0000256" key="3">
    <source>
        <dbReference type="ARBA" id="ARBA00022679"/>
    </source>
</evidence>
<dbReference type="FunFam" id="3.40.50.2000:FF:000021">
    <property type="entry name" value="UDP-glucuronosyltransferase"/>
    <property type="match status" value="1"/>
</dbReference>
<dbReference type="Gene3D" id="3.40.50.2000">
    <property type="entry name" value="Glycogen Phosphorylase B"/>
    <property type="match status" value="1"/>
</dbReference>
<proteinExistence type="inferred from homology"/>
<dbReference type="Pfam" id="PF00201">
    <property type="entry name" value="UDPGT"/>
    <property type="match status" value="1"/>
</dbReference>
<keyword evidence="4" id="KW-0472">Membrane</keyword>
<evidence type="ECO:0000256" key="1">
    <source>
        <dbReference type="ARBA" id="ARBA00009995"/>
    </source>
</evidence>
<keyword evidence="3" id="KW-0808">Transferase</keyword>
<protein>
    <submittedName>
        <fullName evidence="5">UDP-glucuronosyltransferase 2B9-like</fullName>
    </submittedName>
</protein>
<dbReference type="InParanoid" id="A0A6P7G3J4"/>
<accession>A0A6P7G3J4</accession>
<dbReference type="PANTHER" id="PTHR48043">
    <property type="entry name" value="EG:EG0003.4 PROTEIN-RELATED"/>
    <property type="match status" value="1"/>
</dbReference>
<evidence type="ECO:0000256" key="4">
    <source>
        <dbReference type="SAM" id="Phobius"/>
    </source>
</evidence>